<feature type="compositionally biased region" description="Low complexity" evidence="5">
    <location>
        <begin position="385"/>
        <end position="402"/>
    </location>
</feature>
<accession>F2WWM4</accession>
<evidence type="ECO:0000256" key="3">
    <source>
        <dbReference type="PROSITE-ProRule" id="PRU00591"/>
    </source>
</evidence>
<keyword evidence="2" id="KW-0677">Repeat</keyword>
<dbReference type="SUPFAM" id="SSF69360">
    <property type="entry name" value="Cell wall binding repeat"/>
    <property type="match status" value="1"/>
</dbReference>
<evidence type="ECO:0000259" key="6">
    <source>
        <dbReference type="Pfam" id="PF04650"/>
    </source>
</evidence>
<evidence type="ECO:0000256" key="1">
    <source>
        <dbReference type="ARBA" id="ARBA00022729"/>
    </source>
</evidence>
<feature type="repeat" description="Cell wall-binding" evidence="3">
    <location>
        <begin position="751"/>
        <end position="770"/>
    </location>
</feature>
<reference evidence="8" key="1">
    <citation type="journal article" date="2009" name="J. Immunol.">
        <title>Clinical isolates of Streptococcus pneumoniae bind the complement inhibitor C4b-binding protein in a PspC allele-dependent fashion.</title>
        <authorList>
            <person name="Dieudonne-Vatran A."/>
            <person name="Krentz S."/>
            <person name="Blom A.M."/>
            <person name="Meri S."/>
            <person name="Henriques-Normark B."/>
            <person name="Riesbeck K."/>
            <person name="Albiger B."/>
        </authorList>
    </citation>
    <scope>NUCLEOTIDE SEQUENCE</scope>
    <source>
        <strain evidence="8">PMEN2</strain>
    </source>
</reference>
<evidence type="ECO:0000259" key="7">
    <source>
        <dbReference type="Pfam" id="PF05062"/>
    </source>
</evidence>
<feature type="region of interest" description="Disordered" evidence="5">
    <location>
        <begin position="495"/>
        <end position="524"/>
    </location>
</feature>
<dbReference type="RefSeq" id="WP_024478866.1">
    <property type="nucleotide sequence ID" value="NZ_CP157351.1"/>
</dbReference>
<feature type="coiled-coil region" evidence="4">
    <location>
        <begin position="551"/>
        <end position="582"/>
    </location>
</feature>
<dbReference type="Pfam" id="PF19127">
    <property type="entry name" value="Choline_bind_3"/>
    <property type="match status" value="3"/>
</dbReference>
<keyword evidence="1" id="KW-0732">Signal</keyword>
<evidence type="ECO:0000256" key="5">
    <source>
        <dbReference type="SAM" id="MobiDB-lite"/>
    </source>
</evidence>
<feature type="repeat" description="Cell wall-binding" evidence="3">
    <location>
        <begin position="791"/>
        <end position="810"/>
    </location>
</feature>
<reference evidence="8" key="2">
    <citation type="submission" date="2010-09" db="EMBL/GenBank/DDBJ databases">
        <title>Does binding to the complement inhibitor C4b-binding protein, facilitate establishment and spread of multidrug-resistant pneumococcal clones in the community?</title>
        <authorList>
            <person name="Hermans P.W.M."/>
            <person name="Albiger B."/>
        </authorList>
    </citation>
    <scope>NUCLEOTIDE SEQUENCE</scope>
    <source>
        <strain evidence="8">PMEN2</strain>
    </source>
</reference>
<dbReference type="InterPro" id="IPR038183">
    <property type="entry name" value="RICH_sf"/>
</dbReference>
<keyword evidence="4" id="KW-0175">Coiled coil</keyword>
<protein>
    <submittedName>
        <fullName evidence="8">Pneumococcal surface protein C</fullName>
    </submittedName>
</protein>
<feature type="coiled-coil region" evidence="4">
    <location>
        <begin position="122"/>
        <end position="214"/>
    </location>
</feature>
<sequence>MFASKSERKVHYSIRKFSIGVASVVVASLFLGGVVHAEEVRRGNNLTVTSSGDEVESHYQSILEKVRKSLEKDRHTQNVDLIKKLQDIKRTYLYNLKEKPEAELTSKTKKELDAAFEKFKKEPELTKKLAEAEKKAKDQKEEDHRNYPTNTYKTIELEIAEAEVGVAKAELELAQAQVQIPQDTEKINAAKAKVEAAKSNVKKLEKIKSDIEKTYLYKLDNSTKETPKPRVRRNSPEIKAKGRVKNYKEANIELSKYMTDLYKLDNSTKETPKSRVRRNSPQVGDSRELKETIDKAKETLSTYMVTRLTKLDPSVFWFADLLMDAKKVVEEYKTKLEDASDKKSVEDLRKEAEGKIESLIVTHQNREKENQPAPQPGGQAGGSMVVPPVTQTPPSTSQSPGQKATEAEKKKLQDLIRQFQEALNKLDDETKTVPDGAKLTGEAGKAYNETRTYAKEVVDKSKKLLSQTAVTMDELAMQLTKLNDAMSKLKEAKAKLVPEVKPQPENPEPKPQPEGEKPSVPDINQEKEKAKLAIATYMSKILDDIKKHHLKKEKHHQIVALIKDLDKLKKQALSEIDNVNTKVEIENTVHKVFADMDTVVTKFQKGLIQNTPQVPEAPKSPEVPKVSDTPKAPDTPQVPEAPKSPEVPKVPDTPKAPDTPQVPEAPKAPDTPQIPEAPAPETPAPAPEAPKTGWKQENGMWYFYNTDGSMATGWLEYNGSWYYLNANGAMATGWLEYNGSWYYLNTNGAMETGWLEYNGSWYYLNTNGAMETGWLEYNGSWYYLNTNGAMETGWLEYNGSWYYLNANGSMATGWLKDGDTWYYLEASGAMKESQWFKVSDKWYYVNGSGALAVNTTVGGYRVNANGKWVN</sequence>
<dbReference type="Gene3D" id="1.20.81.20">
    <property type="match status" value="2"/>
</dbReference>
<feature type="repeat" description="Cell wall-binding" evidence="3">
    <location>
        <begin position="711"/>
        <end position="730"/>
    </location>
</feature>
<dbReference type="PROSITE" id="PS51170">
    <property type="entry name" value="CW"/>
    <property type="match status" value="7"/>
</dbReference>
<proteinExistence type="predicted"/>
<dbReference type="EMBL" id="HQ264150">
    <property type="protein sequence ID" value="ADZ45250.1"/>
    <property type="molecule type" value="Genomic_DNA"/>
</dbReference>
<dbReference type="NCBIfam" id="TIGR01168">
    <property type="entry name" value="YSIRK_signal"/>
    <property type="match status" value="1"/>
</dbReference>
<dbReference type="InterPro" id="IPR007756">
    <property type="entry name" value="RICH"/>
</dbReference>
<feature type="compositionally biased region" description="Basic and acidic residues" evidence="5">
    <location>
        <begin position="507"/>
        <end position="524"/>
    </location>
</feature>
<dbReference type="Pfam" id="PF04650">
    <property type="entry name" value="YSIRK_signal"/>
    <property type="match status" value="1"/>
</dbReference>
<dbReference type="Gene3D" id="1.20.58.440">
    <property type="entry name" value="choline binding protein A"/>
    <property type="match status" value="1"/>
</dbReference>
<evidence type="ECO:0000313" key="8">
    <source>
        <dbReference type="EMBL" id="ADZ45250.1"/>
    </source>
</evidence>
<feature type="domain" description="YSIRK Gram-positive signal peptide" evidence="6">
    <location>
        <begin position="7"/>
        <end position="32"/>
    </location>
</feature>
<organism evidence="8">
    <name type="scientific">Streptococcus pneumoniae</name>
    <dbReference type="NCBI Taxonomy" id="1313"/>
    <lineage>
        <taxon>Bacteria</taxon>
        <taxon>Bacillati</taxon>
        <taxon>Bacillota</taxon>
        <taxon>Bacilli</taxon>
        <taxon>Lactobacillales</taxon>
        <taxon>Streptococcaceae</taxon>
        <taxon>Streptococcus</taxon>
    </lineage>
</organism>
<feature type="repeat" description="Cell wall-binding" evidence="3">
    <location>
        <begin position="811"/>
        <end position="830"/>
    </location>
</feature>
<feature type="domain" description="RICH" evidence="7">
    <location>
        <begin position="524"/>
        <end position="605"/>
    </location>
</feature>
<feature type="domain" description="RICH" evidence="7">
    <location>
        <begin position="47"/>
        <end position="121"/>
    </location>
</feature>
<feature type="region of interest" description="Disordered" evidence="5">
    <location>
        <begin position="265"/>
        <end position="285"/>
    </location>
</feature>
<feature type="repeat" description="Cell wall-binding" evidence="3">
    <location>
        <begin position="771"/>
        <end position="790"/>
    </location>
</feature>
<feature type="repeat" description="Cell wall-binding" evidence="3">
    <location>
        <begin position="731"/>
        <end position="750"/>
    </location>
</feature>
<dbReference type="Gene3D" id="2.10.270.10">
    <property type="entry name" value="Cholin Binding"/>
    <property type="match status" value="2"/>
</dbReference>
<evidence type="ECO:0000256" key="4">
    <source>
        <dbReference type="SAM" id="Coils"/>
    </source>
</evidence>
<name>F2WWM4_STREE</name>
<dbReference type="InterPro" id="IPR018337">
    <property type="entry name" value="Cell_wall/Cho-bd_repeat"/>
</dbReference>
<dbReference type="InterPro" id="IPR005877">
    <property type="entry name" value="YSIRK_signal_dom"/>
</dbReference>
<evidence type="ECO:0000256" key="2">
    <source>
        <dbReference type="ARBA" id="ARBA00022737"/>
    </source>
</evidence>
<feature type="repeat" description="Cell wall-binding" evidence="3">
    <location>
        <begin position="691"/>
        <end position="710"/>
    </location>
</feature>
<feature type="region of interest" description="Disordered" evidence="5">
    <location>
        <begin position="362"/>
        <end position="410"/>
    </location>
</feature>
<feature type="region of interest" description="Disordered" evidence="5">
    <location>
        <begin position="610"/>
        <end position="693"/>
    </location>
</feature>
<gene>
    <name evidence="8" type="primary">pspC</name>
</gene>
<dbReference type="NCBIfam" id="NF033838">
    <property type="entry name" value="PspC_subgroup_1"/>
    <property type="match status" value="1"/>
</dbReference>
<feature type="compositionally biased region" description="Pro residues" evidence="5">
    <location>
        <begin position="675"/>
        <end position="688"/>
    </location>
</feature>
<dbReference type="Pfam" id="PF05062">
    <property type="entry name" value="RICH"/>
    <property type="match status" value="2"/>
</dbReference>
<dbReference type="AlphaFoldDB" id="F2WWM4"/>